<dbReference type="InterPro" id="IPR000668">
    <property type="entry name" value="Peptidase_C1A_C"/>
</dbReference>
<evidence type="ECO:0000313" key="3">
    <source>
        <dbReference type="Proteomes" id="UP000615026"/>
    </source>
</evidence>
<dbReference type="Proteomes" id="UP000615026">
    <property type="component" value="Unassembled WGS sequence"/>
</dbReference>
<comment type="caution">
    <text evidence="2">The sequence shown here is derived from an EMBL/GenBank/DDBJ whole genome shotgun (WGS) entry which is preliminary data.</text>
</comment>
<dbReference type="AlphaFoldDB" id="A0A929A000"/>
<feature type="domain" description="Peptidase C1A papain C-terminal" evidence="1">
    <location>
        <begin position="57"/>
        <end position="286"/>
    </location>
</feature>
<name>A0A929A000_LEPEC</name>
<dbReference type="PROSITE" id="PS00639">
    <property type="entry name" value="THIOL_PROTEASE_HIS"/>
    <property type="match status" value="1"/>
</dbReference>
<evidence type="ECO:0000313" key="2">
    <source>
        <dbReference type="EMBL" id="MBE9070555.1"/>
    </source>
</evidence>
<dbReference type="GO" id="GO:0008234">
    <property type="term" value="F:cysteine-type peptidase activity"/>
    <property type="evidence" value="ECO:0007669"/>
    <property type="project" value="InterPro"/>
</dbReference>
<protein>
    <submittedName>
        <fullName evidence="2">C1 family peptidase</fullName>
    </submittedName>
</protein>
<dbReference type="InterPro" id="IPR025660">
    <property type="entry name" value="Pept_his_AS"/>
</dbReference>
<organism evidence="2 3">
    <name type="scientific">Leptolyngbya cf. ectocarpi LEGE 11479</name>
    <dbReference type="NCBI Taxonomy" id="1828722"/>
    <lineage>
        <taxon>Bacteria</taxon>
        <taxon>Bacillati</taxon>
        <taxon>Cyanobacteriota</taxon>
        <taxon>Cyanophyceae</taxon>
        <taxon>Leptolyngbyales</taxon>
        <taxon>Leptolyngbyaceae</taxon>
        <taxon>Leptolyngbya group</taxon>
        <taxon>Leptolyngbya</taxon>
    </lineage>
</organism>
<evidence type="ECO:0000259" key="1">
    <source>
        <dbReference type="SMART" id="SM00645"/>
    </source>
</evidence>
<reference evidence="2" key="1">
    <citation type="submission" date="2020-10" db="EMBL/GenBank/DDBJ databases">
        <authorList>
            <person name="Castelo-Branco R."/>
            <person name="Eusebio N."/>
            <person name="Adriana R."/>
            <person name="Vieira A."/>
            <person name="Brugerolle De Fraissinette N."/>
            <person name="Rezende De Castro R."/>
            <person name="Schneider M.P."/>
            <person name="Vasconcelos V."/>
            <person name="Leao P.N."/>
        </authorList>
    </citation>
    <scope>NUCLEOTIDE SEQUENCE</scope>
    <source>
        <strain evidence="2">LEGE 11479</strain>
    </source>
</reference>
<dbReference type="Gene3D" id="3.90.70.10">
    <property type="entry name" value="Cysteine proteinases"/>
    <property type="match status" value="1"/>
</dbReference>
<dbReference type="InterPro" id="IPR038765">
    <property type="entry name" value="Papain-like_cys_pep_sf"/>
</dbReference>
<gene>
    <name evidence="2" type="ORF">IQ260_28330</name>
</gene>
<proteinExistence type="predicted"/>
<dbReference type="SMART" id="SM00645">
    <property type="entry name" value="Pept_C1"/>
    <property type="match status" value="1"/>
</dbReference>
<dbReference type="EMBL" id="JADEXP010000461">
    <property type="protein sequence ID" value="MBE9070555.1"/>
    <property type="molecule type" value="Genomic_DNA"/>
</dbReference>
<sequence length="329" mass="36975">MADAGSTSHETSLLNRYSDAVQIPIKGSQREQNQRFFGVPADLEGQEHTETWLYLALPEFVDLSYWCSSIEDQGTLNTCTAQAGIALVEYFARKTFNRHENLSARFLYKAARNLMHRTGDTGASVRETMRAMVLFGIPPEEYWPYTEHADKFDHEPNQFCYAYAQNYQAVKYCRLDHAGISKPALLAQIKAVLVSGVPCMFGFTVYNSIYEDFNFKRGHVPYPGANDEMAGGHAVVAVGYDDHRIIESADGTERSQGAILIRNSWGASWGQGGYGWLPYKYVLAGLTADWWALLKSEWFSKGHFGASIGDWDSHLGGKGGKKKDRRRRP</sequence>
<dbReference type="CDD" id="cd02619">
    <property type="entry name" value="Peptidase_C1"/>
    <property type="match status" value="1"/>
</dbReference>
<dbReference type="GO" id="GO:0006508">
    <property type="term" value="P:proteolysis"/>
    <property type="evidence" value="ECO:0007669"/>
    <property type="project" value="InterPro"/>
</dbReference>
<dbReference type="Pfam" id="PF00112">
    <property type="entry name" value="Peptidase_C1"/>
    <property type="match status" value="1"/>
</dbReference>
<dbReference type="SUPFAM" id="SSF54001">
    <property type="entry name" value="Cysteine proteinases"/>
    <property type="match status" value="1"/>
</dbReference>
<accession>A0A929A000</accession>
<keyword evidence="3" id="KW-1185">Reference proteome</keyword>